<dbReference type="EMBL" id="CP036316">
    <property type="protein sequence ID" value="QDT63060.1"/>
    <property type="molecule type" value="Genomic_DNA"/>
</dbReference>
<dbReference type="GO" id="GO:0016652">
    <property type="term" value="F:oxidoreductase activity, acting on NAD(P)H as acceptor"/>
    <property type="evidence" value="ECO:0007669"/>
    <property type="project" value="UniProtKB-UniRule"/>
</dbReference>
<evidence type="ECO:0000256" key="1">
    <source>
        <dbReference type="ARBA" id="ARBA00022630"/>
    </source>
</evidence>
<keyword evidence="2 6" id="KW-0288">FMN</keyword>
<comment type="function">
    <text evidence="6">Also exhibits azoreductase activity. Catalyzes the reductive cleavage of the azo bond in aromatic azo compounds to the corresponding amines.</text>
</comment>
<comment type="catalytic activity">
    <reaction evidence="6">
        <text>2 a quinone + NADH + H(+) = 2 a 1,4-benzosemiquinone + NAD(+)</text>
        <dbReference type="Rhea" id="RHEA:65952"/>
        <dbReference type="ChEBI" id="CHEBI:15378"/>
        <dbReference type="ChEBI" id="CHEBI:57540"/>
        <dbReference type="ChEBI" id="CHEBI:57945"/>
        <dbReference type="ChEBI" id="CHEBI:132124"/>
        <dbReference type="ChEBI" id="CHEBI:134225"/>
    </reaction>
</comment>
<organism evidence="8 9">
    <name type="scientific">Calycomorphotria hydatis</name>
    <dbReference type="NCBI Taxonomy" id="2528027"/>
    <lineage>
        <taxon>Bacteria</taxon>
        <taxon>Pseudomonadati</taxon>
        <taxon>Planctomycetota</taxon>
        <taxon>Planctomycetia</taxon>
        <taxon>Planctomycetales</taxon>
        <taxon>Planctomycetaceae</taxon>
        <taxon>Calycomorphotria</taxon>
    </lineage>
</organism>
<protein>
    <recommendedName>
        <fullName evidence="6">FMN dependent NADH:quinone oxidoreductase</fullName>
        <ecNumber evidence="6">1.6.5.-</ecNumber>
    </recommendedName>
    <alternativeName>
        <fullName evidence="6">Azo-dye reductase</fullName>
    </alternativeName>
    <alternativeName>
        <fullName evidence="6">FMN-dependent NADH-azo compound oxidoreductase</fullName>
    </alternativeName>
    <alternativeName>
        <fullName evidence="6">FMN-dependent NADH-azoreductase</fullName>
        <ecNumber evidence="6">1.7.1.17</ecNumber>
    </alternativeName>
</protein>
<evidence type="ECO:0000313" key="9">
    <source>
        <dbReference type="Proteomes" id="UP000319976"/>
    </source>
</evidence>
<dbReference type="Gene3D" id="3.40.50.360">
    <property type="match status" value="1"/>
</dbReference>
<dbReference type="Pfam" id="PF02525">
    <property type="entry name" value="Flavodoxin_2"/>
    <property type="match status" value="1"/>
</dbReference>
<evidence type="ECO:0000256" key="2">
    <source>
        <dbReference type="ARBA" id="ARBA00022643"/>
    </source>
</evidence>
<proteinExistence type="inferred from homology"/>
<keyword evidence="4 6" id="KW-0520">NAD</keyword>
<dbReference type="PANTHER" id="PTHR43741:SF4">
    <property type="entry name" value="FMN-DEPENDENT NADH:QUINONE OXIDOREDUCTASE"/>
    <property type="match status" value="1"/>
</dbReference>
<dbReference type="AlphaFoldDB" id="A0A517T3V7"/>
<feature type="domain" description="Flavodoxin-like fold" evidence="7">
    <location>
        <begin position="3"/>
        <end position="197"/>
    </location>
</feature>
<dbReference type="InterPro" id="IPR003680">
    <property type="entry name" value="Flavodoxin_fold"/>
</dbReference>
<feature type="binding site" evidence="6">
    <location>
        <position position="10"/>
    </location>
    <ligand>
        <name>FMN</name>
        <dbReference type="ChEBI" id="CHEBI:58210"/>
    </ligand>
</feature>
<keyword evidence="9" id="KW-1185">Reference proteome</keyword>
<dbReference type="RefSeq" id="WP_145259079.1">
    <property type="nucleotide sequence ID" value="NZ_CP036316.1"/>
</dbReference>
<dbReference type="KEGG" id="chya:V22_02590"/>
<evidence type="ECO:0000256" key="6">
    <source>
        <dbReference type="HAMAP-Rule" id="MF_01216"/>
    </source>
</evidence>
<dbReference type="EC" id="1.6.5.-" evidence="6"/>
<comment type="catalytic activity">
    <reaction evidence="5">
        <text>N,N-dimethyl-1,4-phenylenediamine + anthranilate + 2 NAD(+) = 2-(4-dimethylaminophenyl)diazenylbenzoate + 2 NADH + 2 H(+)</text>
        <dbReference type="Rhea" id="RHEA:55872"/>
        <dbReference type="ChEBI" id="CHEBI:15378"/>
        <dbReference type="ChEBI" id="CHEBI:15783"/>
        <dbReference type="ChEBI" id="CHEBI:16567"/>
        <dbReference type="ChEBI" id="CHEBI:57540"/>
        <dbReference type="ChEBI" id="CHEBI:57945"/>
        <dbReference type="ChEBI" id="CHEBI:71579"/>
        <dbReference type="EC" id="1.7.1.17"/>
    </reaction>
    <physiologicalReaction direction="right-to-left" evidence="5">
        <dbReference type="Rhea" id="RHEA:55874"/>
    </physiologicalReaction>
</comment>
<dbReference type="InterPro" id="IPR029039">
    <property type="entry name" value="Flavoprotein-like_sf"/>
</dbReference>
<reference evidence="8 9" key="1">
    <citation type="submission" date="2019-02" db="EMBL/GenBank/DDBJ databases">
        <title>Deep-cultivation of Planctomycetes and their phenomic and genomic characterization uncovers novel biology.</title>
        <authorList>
            <person name="Wiegand S."/>
            <person name="Jogler M."/>
            <person name="Boedeker C."/>
            <person name="Pinto D."/>
            <person name="Vollmers J."/>
            <person name="Rivas-Marin E."/>
            <person name="Kohn T."/>
            <person name="Peeters S.H."/>
            <person name="Heuer A."/>
            <person name="Rast P."/>
            <person name="Oberbeckmann S."/>
            <person name="Bunk B."/>
            <person name="Jeske O."/>
            <person name="Meyerdierks A."/>
            <person name="Storesund J.E."/>
            <person name="Kallscheuer N."/>
            <person name="Luecker S."/>
            <person name="Lage O.M."/>
            <person name="Pohl T."/>
            <person name="Merkel B.J."/>
            <person name="Hornburger P."/>
            <person name="Mueller R.-W."/>
            <person name="Bruemmer F."/>
            <person name="Labrenz M."/>
            <person name="Spormann A.M."/>
            <person name="Op den Camp H."/>
            <person name="Overmann J."/>
            <person name="Amann R."/>
            <person name="Jetten M.S.M."/>
            <person name="Mascher T."/>
            <person name="Medema M.H."/>
            <person name="Devos D.P."/>
            <person name="Kaster A.-K."/>
            <person name="Ovreas L."/>
            <person name="Rohde M."/>
            <person name="Galperin M.Y."/>
            <person name="Jogler C."/>
        </authorList>
    </citation>
    <scope>NUCLEOTIDE SEQUENCE [LARGE SCALE GENOMIC DNA]</scope>
    <source>
        <strain evidence="8 9">V22</strain>
    </source>
</reference>
<evidence type="ECO:0000256" key="5">
    <source>
        <dbReference type="ARBA" id="ARBA00048542"/>
    </source>
</evidence>
<evidence type="ECO:0000313" key="8">
    <source>
        <dbReference type="EMBL" id="QDT63060.1"/>
    </source>
</evidence>
<dbReference type="HAMAP" id="MF_01216">
    <property type="entry name" value="Azoreductase_type1"/>
    <property type="match status" value="1"/>
</dbReference>
<comment type="cofactor">
    <cofactor evidence="6">
        <name>FMN</name>
        <dbReference type="ChEBI" id="CHEBI:58210"/>
    </cofactor>
    <text evidence="6">Binds 1 FMN per subunit.</text>
</comment>
<name>A0A517T3V7_9PLAN</name>
<keyword evidence="3 6" id="KW-0560">Oxidoreductase</keyword>
<evidence type="ECO:0000259" key="7">
    <source>
        <dbReference type="Pfam" id="PF02525"/>
    </source>
</evidence>
<dbReference type="SUPFAM" id="SSF52218">
    <property type="entry name" value="Flavoproteins"/>
    <property type="match status" value="1"/>
</dbReference>
<dbReference type="OrthoDB" id="9805013at2"/>
<dbReference type="InterPro" id="IPR023048">
    <property type="entry name" value="NADH:quinone_OxRdtase_FMN_depd"/>
</dbReference>
<comment type="caution">
    <text evidence="6">Lacks conserved residue(s) required for the propagation of feature annotation.</text>
</comment>
<gene>
    <name evidence="8" type="primary">azoR1</name>
    <name evidence="6" type="synonym">azoR</name>
    <name evidence="8" type="ORF">V22_02590</name>
</gene>
<comment type="similarity">
    <text evidence="6">Belongs to the azoreductase type 1 family.</text>
</comment>
<feature type="binding site" evidence="6">
    <location>
        <begin position="16"/>
        <end position="18"/>
    </location>
    <ligand>
        <name>FMN</name>
        <dbReference type="ChEBI" id="CHEBI:58210"/>
    </ligand>
</feature>
<keyword evidence="1 6" id="KW-0285">Flavoprotein</keyword>
<dbReference type="GO" id="GO:0010181">
    <property type="term" value="F:FMN binding"/>
    <property type="evidence" value="ECO:0007669"/>
    <property type="project" value="UniProtKB-UniRule"/>
</dbReference>
<dbReference type="EC" id="1.7.1.17" evidence="6"/>
<dbReference type="GO" id="GO:0016655">
    <property type="term" value="F:oxidoreductase activity, acting on NAD(P)H, quinone or similar compound as acceptor"/>
    <property type="evidence" value="ECO:0007669"/>
    <property type="project" value="InterPro"/>
</dbReference>
<evidence type="ECO:0000256" key="4">
    <source>
        <dbReference type="ARBA" id="ARBA00023027"/>
    </source>
</evidence>
<feature type="binding site" evidence="6">
    <location>
        <begin position="98"/>
        <end position="101"/>
    </location>
    <ligand>
        <name>FMN</name>
        <dbReference type="ChEBI" id="CHEBI:58210"/>
    </ligand>
</feature>
<sequence>MGKLLFIEASPRGERSHSSSVAKTFIDAYLEKNPSDEVEHFDLWEAELPPFNLDTINAKYGVMGGKDFTAEQKVAWDAVTKAADHFKSADKYVISLPMWNFGIPYQLKQYIDIICQPGLTFGFDPETGYSGLVDGKVLCVFARGGAYSEGDAQSMDFQKPYLEFILGFMGLTDLSSLVVEPTVGSPDDIAAMKEKIEAEARELASTF</sequence>
<dbReference type="InterPro" id="IPR050104">
    <property type="entry name" value="FMN-dep_NADH:Q_OxRdtase_AzoR1"/>
</dbReference>
<evidence type="ECO:0000256" key="3">
    <source>
        <dbReference type="ARBA" id="ARBA00023002"/>
    </source>
</evidence>
<dbReference type="GO" id="GO:0009055">
    <property type="term" value="F:electron transfer activity"/>
    <property type="evidence" value="ECO:0007669"/>
    <property type="project" value="UniProtKB-UniRule"/>
</dbReference>
<comment type="subunit">
    <text evidence="6">Homodimer.</text>
</comment>
<dbReference type="PANTHER" id="PTHR43741">
    <property type="entry name" value="FMN-DEPENDENT NADH-AZOREDUCTASE 1"/>
    <property type="match status" value="1"/>
</dbReference>
<accession>A0A517T3V7</accession>
<comment type="function">
    <text evidence="6">Quinone reductase that provides resistance to thiol-specific stress caused by electrophilic quinones.</text>
</comment>
<dbReference type="Proteomes" id="UP000319976">
    <property type="component" value="Chromosome"/>
</dbReference>